<keyword evidence="5 7" id="KW-1133">Transmembrane helix</keyword>
<dbReference type="GeneID" id="107221229"/>
<gene>
    <name evidence="10" type="primary">LOC107221229</name>
</gene>
<dbReference type="InterPro" id="IPR036259">
    <property type="entry name" value="MFS_trans_sf"/>
</dbReference>
<dbReference type="PANTHER" id="PTHR11662">
    <property type="entry name" value="SOLUTE CARRIER FAMILY 17"/>
    <property type="match status" value="1"/>
</dbReference>
<dbReference type="GO" id="GO:0015867">
    <property type="term" value="P:ATP transport"/>
    <property type="evidence" value="ECO:0007669"/>
    <property type="project" value="TreeGrafter"/>
</dbReference>
<feature type="transmembrane region" description="Helical" evidence="7">
    <location>
        <begin position="134"/>
        <end position="157"/>
    </location>
</feature>
<feature type="transmembrane region" description="Helical" evidence="7">
    <location>
        <begin position="169"/>
        <end position="188"/>
    </location>
</feature>
<dbReference type="KEGG" id="nlo:107221229"/>
<comment type="subcellular location">
    <subcellularLocation>
        <location evidence="1">Membrane</location>
        <topology evidence="1">Multi-pass membrane protein</topology>
    </subcellularLocation>
</comment>
<keyword evidence="9" id="KW-1185">Reference proteome</keyword>
<sequence>MDKTNIQESKSVTAMNNQLLTECKAHLFWSRKQRRKWFFTLLYGTCLVYATRTSVPLLIPAISKEKHWTKTDSGTILSSFFWGYTLTQVASGFISDRIGGQKVIFFAAVGWSLTTLFMPEIINTFSNNEVSVKFIAAVRMLNGAFQGMHFPSMISLTSQRLHEPDRASFFSLLTSGSALGTLLTGSLGSYLLETYNWTKVFQVLGGLGLMWTAVLSYYSLSLMKNAASNKSSNVTPLPWLQLLSKPPFWSCVLGHACQNNCFFVLLSWMPTYFHDTFPEVKGWVVNMVPWLSLLPCTFLAKMVSENLVKSGYSVTVTRKIVETICLVTQSINLLILASVTNYQAAILCLTLIIGSTGFHNNAIAVNPSDLAPKHSGSVFGLMNTVGAIPGFLGVYVAGHLLEITHNWSIVFVITSIVNVLGCIVYLLFGSGNAII</sequence>
<protein>
    <submittedName>
        <fullName evidence="10">Solute carrier family 17 member 9</fullName>
    </submittedName>
</protein>
<dbReference type="PROSITE" id="PS50850">
    <property type="entry name" value="MFS"/>
    <property type="match status" value="1"/>
</dbReference>
<keyword evidence="4" id="KW-0769">Symport</keyword>
<dbReference type="InParanoid" id="A0A6J0BLU7"/>
<evidence type="ECO:0000256" key="1">
    <source>
        <dbReference type="ARBA" id="ARBA00004141"/>
    </source>
</evidence>
<dbReference type="InterPro" id="IPR050382">
    <property type="entry name" value="MFS_Na/Anion_cotransporter"/>
</dbReference>
<feature type="transmembrane region" description="Helical" evidence="7">
    <location>
        <begin position="200"/>
        <end position="220"/>
    </location>
</feature>
<evidence type="ECO:0000256" key="7">
    <source>
        <dbReference type="SAM" id="Phobius"/>
    </source>
</evidence>
<dbReference type="InterPro" id="IPR011701">
    <property type="entry name" value="MFS"/>
</dbReference>
<evidence type="ECO:0000313" key="10">
    <source>
        <dbReference type="RefSeq" id="XP_015515629.1"/>
    </source>
</evidence>
<dbReference type="PANTHER" id="PTHR11662:SF279">
    <property type="entry name" value="VOLTAGE-GATED PURINE NUCLEOTIDE UNIPORTER SLC17A9"/>
    <property type="match status" value="1"/>
</dbReference>
<dbReference type="FunCoup" id="A0A6J0BLU7">
    <property type="interactions" value="19"/>
</dbReference>
<dbReference type="GO" id="GO:0015293">
    <property type="term" value="F:symporter activity"/>
    <property type="evidence" value="ECO:0007669"/>
    <property type="project" value="UniProtKB-KW"/>
</dbReference>
<keyword evidence="3 7" id="KW-0812">Transmembrane</keyword>
<keyword evidence="2" id="KW-0813">Transport</keyword>
<feature type="transmembrane region" description="Helical" evidence="7">
    <location>
        <begin position="103"/>
        <end position="122"/>
    </location>
</feature>
<evidence type="ECO:0000256" key="6">
    <source>
        <dbReference type="ARBA" id="ARBA00023136"/>
    </source>
</evidence>
<dbReference type="Gene3D" id="1.20.1250.20">
    <property type="entry name" value="MFS general substrate transporter like domains"/>
    <property type="match status" value="2"/>
</dbReference>
<feature type="transmembrane region" description="Helical" evidence="7">
    <location>
        <begin position="407"/>
        <end position="428"/>
    </location>
</feature>
<evidence type="ECO:0000256" key="3">
    <source>
        <dbReference type="ARBA" id="ARBA00022692"/>
    </source>
</evidence>
<dbReference type="InterPro" id="IPR020846">
    <property type="entry name" value="MFS_dom"/>
</dbReference>
<dbReference type="SUPFAM" id="SSF103473">
    <property type="entry name" value="MFS general substrate transporter"/>
    <property type="match status" value="1"/>
</dbReference>
<evidence type="ECO:0000256" key="4">
    <source>
        <dbReference type="ARBA" id="ARBA00022847"/>
    </source>
</evidence>
<dbReference type="GO" id="GO:0016020">
    <property type="term" value="C:membrane"/>
    <property type="evidence" value="ECO:0007669"/>
    <property type="project" value="UniProtKB-SubCell"/>
</dbReference>
<feature type="domain" description="Major facilitator superfamily (MFS) profile" evidence="8">
    <location>
        <begin position="37"/>
        <end position="433"/>
    </location>
</feature>
<feature type="transmembrane region" description="Helical" evidence="7">
    <location>
        <begin position="74"/>
        <end position="94"/>
    </location>
</feature>
<feature type="transmembrane region" description="Helical" evidence="7">
    <location>
        <begin position="37"/>
        <end position="62"/>
    </location>
</feature>
<dbReference type="RefSeq" id="XP_015515629.1">
    <property type="nucleotide sequence ID" value="XM_015660143.2"/>
</dbReference>
<dbReference type="Pfam" id="PF07690">
    <property type="entry name" value="MFS_1"/>
    <property type="match status" value="1"/>
</dbReference>
<dbReference type="OrthoDB" id="2985014at2759"/>
<feature type="transmembrane region" description="Helical" evidence="7">
    <location>
        <begin position="378"/>
        <end position="401"/>
    </location>
</feature>
<name>A0A6J0BLU7_NEOLC</name>
<proteinExistence type="predicted"/>
<dbReference type="InterPro" id="IPR044777">
    <property type="entry name" value="SLC17A9-like"/>
</dbReference>
<evidence type="ECO:0000259" key="8">
    <source>
        <dbReference type="PROSITE" id="PS50850"/>
    </source>
</evidence>
<dbReference type="Proteomes" id="UP000829291">
    <property type="component" value="Chromosome 2"/>
</dbReference>
<accession>A0A6J0BLU7</accession>
<dbReference type="CTD" id="33650"/>
<keyword evidence="6 7" id="KW-0472">Membrane</keyword>
<evidence type="ECO:0000256" key="2">
    <source>
        <dbReference type="ARBA" id="ARBA00022448"/>
    </source>
</evidence>
<reference evidence="10" key="1">
    <citation type="submission" date="2025-08" db="UniProtKB">
        <authorList>
            <consortium name="RefSeq"/>
        </authorList>
    </citation>
    <scope>IDENTIFICATION</scope>
    <source>
        <tissue evidence="10">Thorax and Abdomen</tissue>
    </source>
</reference>
<dbReference type="FunFam" id="1.20.1250.20:FF:000059">
    <property type="entry name" value="Solute carrier family 17 member 9"/>
    <property type="match status" value="1"/>
</dbReference>
<organism evidence="10">
    <name type="scientific">Neodiprion lecontei</name>
    <name type="common">Redheaded pine sawfly</name>
    <dbReference type="NCBI Taxonomy" id="441921"/>
    <lineage>
        <taxon>Eukaryota</taxon>
        <taxon>Metazoa</taxon>
        <taxon>Ecdysozoa</taxon>
        <taxon>Arthropoda</taxon>
        <taxon>Hexapoda</taxon>
        <taxon>Insecta</taxon>
        <taxon>Pterygota</taxon>
        <taxon>Neoptera</taxon>
        <taxon>Endopterygota</taxon>
        <taxon>Hymenoptera</taxon>
        <taxon>Tenthredinoidea</taxon>
        <taxon>Diprionidae</taxon>
        <taxon>Diprioninae</taxon>
        <taxon>Neodiprion</taxon>
    </lineage>
</organism>
<dbReference type="AlphaFoldDB" id="A0A6J0BLU7"/>
<evidence type="ECO:0000313" key="9">
    <source>
        <dbReference type="Proteomes" id="UP000829291"/>
    </source>
</evidence>
<dbReference type="FunFam" id="1.20.1250.20:FF:000003">
    <property type="entry name" value="Solute carrier family 17 member 3"/>
    <property type="match status" value="1"/>
</dbReference>
<dbReference type="CDD" id="cd17380">
    <property type="entry name" value="MFS_SLC17A9_like"/>
    <property type="match status" value="1"/>
</dbReference>
<evidence type="ECO:0000256" key="5">
    <source>
        <dbReference type="ARBA" id="ARBA00022989"/>
    </source>
</evidence>